<name>A0ABT7MD54_9PSEU</name>
<dbReference type="InterPro" id="IPR048284">
    <property type="entry name" value="EryCIII-like_N"/>
</dbReference>
<evidence type="ECO:0000256" key="2">
    <source>
        <dbReference type="ARBA" id="ARBA00022676"/>
    </source>
</evidence>
<dbReference type="InterPro" id="IPR050426">
    <property type="entry name" value="Glycosyltransferase_28"/>
</dbReference>
<dbReference type="RefSeq" id="WP_286055140.1">
    <property type="nucleotide sequence ID" value="NZ_JASVWF010000005.1"/>
</dbReference>
<organism evidence="6 7">
    <name type="scientific">Actinomycetospora termitidis</name>
    <dbReference type="NCBI Taxonomy" id="3053470"/>
    <lineage>
        <taxon>Bacteria</taxon>
        <taxon>Bacillati</taxon>
        <taxon>Actinomycetota</taxon>
        <taxon>Actinomycetes</taxon>
        <taxon>Pseudonocardiales</taxon>
        <taxon>Pseudonocardiaceae</taxon>
        <taxon>Actinomycetospora</taxon>
    </lineage>
</organism>
<feature type="domain" description="Erythromycin biosynthesis protein CIII-like C-terminal" evidence="4">
    <location>
        <begin position="237"/>
        <end position="381"/>
    </location>
</feature>
<evidence type="ECO:0000313" key="6">
    <source>
        <dbReference type="EMBL" id="MDL5158601.1"/>
    </source>
</evidence>
<dbReference type="Pfam" id="PF06722">
    <property type="entry name" value="EryCIII-like_C"/>
    <property type="match status" value="1"/>
</dbReference>
<keyword evidence="2" id="KW-0328">Glycosyltransferase</keyword>
<evidence type="ECO:0000256" key="3">
    <source>
        <dbReference type="ARBA" id="ARBA00022679"/>
    </source>
</evidence>
<sequence>MGPRVLALTSSGVGHLFPMVPTLWAARGAGASVVVGASGPAVGAAAQAGLPAVDLAPGGRDDLAAIRASFLRRMPGATDDRERFGIAMAMFAAQAHRVADSAVALGRAVRPDVVVHTPLQAAGPLVAAVLGVPAIEHGFQLTGVGRTRDLLAPHLAGACARHGVPDLAPTAAALDVCPPSMHPGGPIGRSLGLRPYSGGRVLDDRLLSSVLDRPRARPRVLVTVGTTDDHATALPAVLSALADRDAEVLLAGDLPDSCPDPTHGARIVAQGWLPLDTVLGGVDALVHHGGAGSALAALAHGVPQVVVSGHADHAFNAAALVRRGAGASAAPADPVAAPEPAALDAALAAVLDDPAIAATAREVAAEMAALPGPAEVVGPLLAEFTTRPVIQEAA</sequence>
<evidence type="ECO:0000259" key="5">
    <source>
        <dbReference type="Pfam" id="PF21036"/>
    </source>
</evidence>
<reference evidence="6 7" key="1">
    <citation type="submission" date="2023-06" db="EMBL/GenBank/DDBJ databases">
        <title>Actinomycetospora Odt1-22.</title>
        <authorList>
            <person name="Supong K."/>
        </authorList>
    </citation>
    <scope>NUCLEOTIDE SEQUENCE [LARGE SCALE GENOMIC DNA]</scope>
    <source>
        <strain evidence="6 7">Odt1-22</strain>
    </source>
</reference>
<gene>
    <name evidence="6" type="ORF">QRT03_21720</name>
</gene>
<protein>
    <submittedName>
        <fullName evidence="6">DUF1205 domain-containing protein</fullName>
    </submittedName>
</protein>
<proteinExistence type="inferred from homology"/>
<comment type="similarity">
    <text evidence="1">Belongs to the glycosyltransferase 28 family.</text>
</comment>
<accession>A0ABT7MD54</accession>
<dbReference type="Pfam" id="PF21036">
    <property type="entry name" value="EryCIII-like_N"/>
    <property type="match status" value="1"/>
</dbReference>
<evidence type="ECO:0000256" key="1">
    <source>
        <dbReference type="ARBA" id="ARBA00006962"/>
    </source>
</evidence>
<evidence type="ECO:0000313" key="7">
    <source>
        <dbReference type="Proteomes" id="UP001231924"/>
    </source>
</evidence>
<dbReference type="Proteomes" id="UP001231924">
    <property type="component" value="Unassembled WGS sequence"/>
</dbReference>
<dbReference type="EMBL" id="JASVWF010000005">
    <property type="protein sequence ID" value="MDL5158601.1"/>
    <property type="molecule type" value="Genomic_DNA"/>
</dbReference>
<dbReference type="Gene3D" id="3.40.50.2000">
    <property type="entry name" value="Glycogen Phosphorylase B"/>
    <property type="match status" value="2"/>
</dbReference>
<dbReference type="PANTHER" id="PTHR48050">
    <property type="entry name" value="STEROL 3-BETA-GLUCOSYLTRANSFERASE"/>
    <property type="match status" value="1"/>
</dbReference>
<comment type="caution">
    <text evidence="6">The sequence shown here is derived from an EMBL/GenBank/DDBJ whole genome shotgun (WGS) entry which is preliminary data.</text>
</comment>
<dbReference type="InterPro" id="IPR010610">
    <property type="entry name" value="EryCIII-like_C"/>
</dbReference>
<keyword evidence="7" id="KW-1185">Reference proteome</keyword>
<feature type="domain" description="Erythromycin biosynthesis protein CIII-like N-terminal" evidence="5">
    <location>
        <begin position="24"/>
        <end position="225"/>
    </location>
</feature>
<evidence type="ECO:0000259" key="4">
    <source>
        <dbReference type="Pfam" id="PF06722"/>
    </source>
</evidence>
<dbReference type="PANTHER" id="PTHR48050:SF13">
    <property type="entry name" value="STEROL 3-BETA-GLUCOSYLTRANSFERASE UGT80A2"/>
    <property type="match status" value="1"/>
</dbReference>
<keyword evidence="3" id="KW-0808">Transferase</keyword>
<dbReference type="SUPFAM" id="SSF53756">
    <property type="entry name" value="UDP-Glycosyltransferase/glycogen phosphorylase"/>
    <property type="match status" value="1"/>
</dbReference>